<keyword evidence="10" id="KW-1185">Reference proteome</keyword>
<dbReference type="SUPFAM" id="SSF49879">
    <property type="entry name" value="SMAD/FHA domain"/>
    <property type="match status" value="1"/>
</dbReference>
<evidence type="ECO:0000256" key="5">
    <source>
        <dbReference type="ARBA" id="ARBA00023163"/>
    </source>
</evidence>
<evidence type="ECO:0000259" key="8">
    <source>
        <dbReference type="PROSITE" id="PS51507"/>
    </source>
</evidence>
<dbReference type="PANTHER" id="PTHR11949">
    <property type="entry name" value="INTERFERON REGULATORY FACTOR"/>
    <property type="match status" value="1"/>
</dbReference>
<dbReference type="InterPro" id="IPR008984">
    <property type="entry name" value="SMAD_FHA_dom_sf"/>
</dbReference>
<dbReference type="GO" id="GO:0045944">
    <property type="term" value="P:positive regulation of transcription by RNA polymerase II"/>
    <property type="evidence" value="ECO:0007669"/>
    <property type="project" value="UniProtKB-ARBA"/>
</dbReference>
<dbReference type="InterPro" id="IPR017855">
    <property type="entry name" value="SMAD-like_dom_sf"/>
</dbReference>
<keyword evidence="5" id="KW-0804">Transcription</keyword>
<dbReference type="FunFam" id="1.10.10.10:FF:000041">
    <property type="entry name" value="Interferon regulatory factor 4"/>
    <property type="match status" value="1"/>
</dbReference>
<reference evidence="9 10" key="1">
    <citation type="submission" date="2024-02" db="EMBL/GenBank/DDBJ databases">
        <title>Chromosome-scale genome assembly of the rough periwinkle Littorina saxatilis.</title>
        <authorList>
            <person name="De Jode A."/>
            <person name="Faria R."/>
            <person name="Formenti G."/>
            <person name="Sims Y."/>
            <person name="Smith T.P."/>
            <person name="Tracey A."/>
            <person name="Wood J.M.D."/>
            <person name="Zagrodzka Z.B."/>
            <person name="Johannesson K."/>
            <person name="Butlin R.K."/>
            <person name="Leder E.H."/>
        </authorList>
    </citation>
    <scope>NUCLEOTIDE SEQUENCE [LARGE SCALE GENOMIC DNA]</scope>
    <source>
        <strain evidence="9">Snail1</strain>
        <tissue evidence="9">Muscle</tissue>
    </source>
</reference>
<dbReference type="GO" id="GO:0005634">
    <property type="term" value="C:nucleus"/>
    <property type="evidence" value="ECO:0007669"/>
    <property type="project" value="UniProtKB-SubCell"/>
</dbReference>
<keyword evidence="4" id="KW-0010">Activator</keyword>
<evidence type="ECO:0000256" key="2">
    <source>
        <dbReference type="ARBA" id="ARBA00023015"/>
    </source>
</evidence>
<evidence type="ECO:0000256" key="1">
    <source>
        <dbReference type="ARBA" id="ARBA00004123"/>
    </source>
</evidence>
<dbReference type="AlphaFoldDB" id="A0AAN9BX56"/>
<keyword evidence="3" id="KW-0238">DNA-binding</keyword>
<keyword evidence="6" id="KW-0539">Nucleus</keyword>
<comment type="caution">
    <text evidence="9">The sequence shown here is derived from an EMBL/GenBank/DDBJ whole genome shotgun (WGS) entry which is preliminary data.</text>
</comment>
<evidence type="ECO:0000256" key="6">
    <source>
        <dbReference type="ARBA" id="ARBA00023242"/>
    </source>
</evidence>
<dbReference type="InterPro" id="IPR001346">
    <property type="entry name" value="Interferon_reg_fact_DNA-bd_dom"/>
</dbReference>
<dbReference type="GO" id="GO:0000981">
    <property type="term" value="F:DNA-binding transcription factor activity, RNA polymerase II-specific"/>
    <property type="evidence" value="ECO:0007669"/>
    <property type="project" value="TreeGrafter"/>
</dbReference>
<dbReference type="Pfam" id="PF00605">
    <property type="entry name" value="IRF"/>
    <property type="match status" value="1"/>
</dbReference>
<dbReference type="InterPro" id="IPR036388">
    <property type="entry name" value="WH-like_DNA-bd_sf"/>
</dbReference>
<evidence type="ECO:0000256" key="4">
    <source>
        <dbReference type="ARBA" id="ARBA00023159"/>
    </source>
</evidence>
<dbReference type="Pfam" id="PF10401">
    <property type="entry name" value="IRF-3"/>
    <property type="match status" value="1"/>
</dbReference>
<organism evidence="9 10">
    <name type="scientific">Littorina saxatilis</name>
    <dbReference type="NCBI Taxonomy" id="31220"/>
    <lineage>
        <taxon>Eukaryota</taxon>
        <taxon>Metazoa</taxon>
        <taxon>Spiralia</taxon>
        <taxon>Lophotrochozoa</taxon>
        <taxon>Mollusca</taxon>
        <taxon>Gastropoda</taxon>
        <taxon>Caenogastropoda</taxon>
        <taxon>Littorinimorpha</taxon>
        <taxon>Littorinoidea</taxon>
        <taxon>Littorinidae</taxon>
        <taxon>Littorina</taxon>
    </lineage>
</organism>
<feature type="region of interest" description="Disordered" evidence="7">
    <location>
        <begin position="145"/>
        <end position="164"/>
    </location>
</feature>
<name>A0AAN9BX56_9CAEN</name>
<dbReference type="SUPFAM" id="SSF46785">
    <property type="entry name" value="Winged helix' DNA-binding domain"/>
    <property type="match status" value="1"/>
</dbReference>
<evidence type="ECO:0000256" key="3">
    <source>
        <dbReference type="ARBA" id="ARBA00023125"/>
    </source>
</evidence>
<evidence type="ECO:0000313" key="9">
    <source>
        <dbReference type="EMBL" id="KAK7114356.1"/>
    </source>
</evidence>
<comment type="subcellular location">
    <subcellularLocation>
        <location evidence="1">Nucleus</location>
    </subcellularLocation>
</comment>
<feature type="domain" description="IRF tryptophan pentad repeat" evidence="8">
    <location>
        <begin position="39"/>
        <end position="146"/>
    </location>
</feature>
<dbReference type="Gene3D" id="1.10.10.10">
    <property type="entry name" value="Winged helix-like DNA-binding domain superfamily/Winged helix DNA-binding domain"/>
    <property type="match status" value="1"/>
</dbReference>
<dbReference type="PROSITE" id="PS51507">
    <property type="entry name" value="IRF_2"/>
    <property type="match status" value="1"/>
</dbReference>
<feature type="region of interest" description="Disordered" evidence="7">
    <location>
        <begin position="1"/>
        <end position="38"/>
    </location>
</feature>
<keyword evidence="2" id="KW-0805">Transcription regulation</keyword>
<dbReference type="GO" id="GO:0000978">
    <property type="term" value="F:RNA polymerase II cis-regulatory region sequence-specific DNA binding"/>
    <property type="evidence" value="ECO:0007669"/>
    <property type="project" value="TreeGrafter"/>
</dbReference>
<evidence type="ECO:0000313" key="10">
    <source>
        <dbReference type="Proteomes" id="UP001374579"/>
    </source>
</evidence>
<dbReference type="CDD" id="cd00103">
    <property type="entry name" value="IRF"/>
    <property type="match status" value="1"/>
</dbReference>
<proteinExistence type="predicted"/>
<dbReference type="GO" id="GO:0002376">
    <property type="term" value="P:immune system process"/>
    <property type="evidence" value="ECO:0007669"/>
    <property type="project" value="TreeGrafter"/>
</dbReference>
<dbReference type="PANTHER" id="PTHR11949:SF53">
    <property type="entry name" value="IRF TRYPTOPHAN PENTAD REPEAT DOMAIN-CONTAINING PROTEIN"/>
    <property type="match status" value="1"/>
</dbReference>
<protein>
    <recommendedName>
        <fullName evidence="8">IRF tryptophan pentad repeat domain-containing protein</fullName>
    </recommendedName>
</protein>
<sequence>MPMQQTRADHGGSSPDYNGASMDPGSPESSGGNAGSRVRQRLKPWLEAQINSGRFPGVEWVSRGEGIFRITWKHGGRADWSEQDGLIFKEWAIHTGRFREGTDNPDWPSWKTRLRCALNKLPDIQELKELSCYDEPNPYRVYKFVDRRGSGSSSPTQQHLPPPLYQPPHRPSVIQTTDVVAQKPNIPHIISESLDAEGASHRPEGDAQVTSLGSDLEQVSINDLLPIADNNISLTNISVDSNINSCPEPMDTDSLKGASYHQLSQHVKPEPVERPDPLYYQASTNDDALTLTLRYRRQAVAQRMVTKPEGCRVYYGSLPAFNEWDPQVFGDYHADQVHVPYNAGQLEARQEQLTVTLLNALERGINIYVEKGSIYVLRRCKASVFTSPANKEVKQTIKVEREHRPVKIFDFSQDFLPAFMRYQQGEGPRPSPQVIIAIGQNFRDDVEPYTNLLLSVTVCHASASHLLAQHVPESPPVEISRSNEYDRYLQYVTASGATNPVAQPMALYTTNTTH</sequence>
<accession>A0AAN9BX56</accession>
<dbReference type="EMBL" id="JBAMIC010000001">
    <property type="protein sequence ID" value="KAK7114356.1"/>
    <property type="molecule type" value="Genomic_DNA"/>
</dbReference>
<dbReference type="PRINTS" id="PR00267">
    <property type="entry name" value="INTFRNREGFCT"/>
</dbReference>
<gene>
    <name evidence="9" type="ORF">V1264_000430</name>
</gene>
<dbReference type="SMART" id="SM01243">
    <property type="entry name" value="IRF-3"/>
    <property type="match status" value="1"/>
</dbReference>
<dbReference type="Gene3D" id="2.60.200.10">
    <property type="match status" value="1"/>
</dbReference>
<dbReference type="SMART" id="SM00348">
    <property type="entry name" value="IRF"/>
    <property type="match status" value="1"/>
</dbReference>
<dbReference type="InterPro" id="IPR019471">
    <property type="entry name" value="Interferon_reg_factor-3"/>
</dbReference>
<dbReference type="InterPro" id="IPR036390">
    <property type="entry name" value="WH_DNA-bd_sf"/>
</dbReference>
<evidence type="ECO:0000256" key="7">
    <source>
        <dbReference type="SAM" id="MobiDB-lite"/>
    </source>
</evidence>
<dbReference type="Proteomes" id="UP001374579">
    <property type="component" value="Unassembled WGS sequence"/>
</dbReference>